<dbReference type="AlphaFoldDB" id="A0AAV5TCH3"/>
<evidence type="ECO:0000313" key="3">
    <source>
        <dbReference type="Proteomes" id="UP001432027"/>
    </source>
</evidence>
<evidence type="ECO:0000256" key="1">
    <source>
        <dbReference type="SAM" id="MobiDB-lite"/>
    </source>
</evidence>
<evidence type="ECO:0000313" key="2">
    <source>
        <dbReference type="EMBL" id="GMS89316.1"/>
    </source>
</evidence>
<protein>
    <submittedName>
        <fullName evidence="2">Uncharacterized protein</fullName>
    </submittedName>
</protein>
<accession>A0AAV5TCH3</accession>
<name>A0AAV5TCH3_9BILA</name>
<reference evidence="2" key="1">
    <citation type="submission" date="2023-10" db="EMBL/GenBank/DDBJ databases">
        <title>Genome assembly of Pristionchus species.</title>
        <authorList>
            <person name="Yoshida K."/>
            <person name="Sommer R.J."/>
        </authorList>
    </citation>
    <scope>NUCLEOTIDE SEQUENCE</scope>
    <source>
        <strain evidence="2">RS0144</strain>
    </source>
</reference>
<feature type="compositionally biased region" description="Basic and acidic residues" evidence="1">
    <location>
        <begin position="12"/>
        <end position="22"/>
    </location>
</feature>
<keyword evidence="3" id="KW-1185">Reference proteome</keyword>
<gene>
    <name evidence="2" type="ORF">PENTCL1PPCAC_11491</name>
</gene>
<comment type="caution">
    <text evidence="2">The sequence shown here is derived from an EMBL/GenBank/DDBJ whole genome shotgun (WGS) entry which is preliminary data.</text>
</comment>
<dbReference type="EMBL" id="BTSX01000003">
    <property type="protein sequence ID" value="GMS89316.1"/>
    <property type="molecule type" value="Genomic_DNA"/>
</dbReference>
<feature type="non-terminal residue" evidence="2">
    <location>
        <position position="215"/>
    </location>
</feature>
<feature type="compositionally biased region" description="Basic and acidic residues" evidence="1">
    <location>
        <begin position="77"/>
        <end position="86"/>
    </location>
</feature>
<feature type="region of interest" description="Disordered" evidence="1">
    <location>
        <begin position="179"/>
        <end position="215"/>
    </location>
</feature>
<feature type="region of interest" description="Disordered" evidence="1">
    <location>
        <begin position="12"/>
        <end position="51"/>
    </location>
</feature>
<feature type="compositionally biased region" description="Gly residues" evidence="1">
    <location>
        <begin position="186"/>
        <end position="197"/>
    </location>
</feature>
<organism evidence="2 3">
    <name type="scientific">Pristionchus entomophagus</name>
    <dbReference type="NCBI Taxonomy" id="358040"/>
    <lineage>
        <taxon>Eukaryota</taxon>
        <taxon>Metazoa</taxon>
        <taxon>Ecdysozoa</taxon>
        <taxon>Nematoda</taxon>
        <taxon>Chromadorea</taxon>
        <taxon>Rhabditida</taxon>
        <taxon>Rhabditina</taxon>
        <taxon>Diplogasteromorpha</taxon>
        <taxon>Diplogasteroidea</taxon>
        <taxon>Neodiplogasteridae</taxon>
        <taxon>Pristionchus</taxon>
    </lineage>
</organism>
<proteinExistence type="predicted"/>
<feature type="region of interest" description="Disordered" evidence="1">
    <location>
        <begin position="72"/>
        <end position="97"/>
    </location>
</feature>
<feature type="compositionally biased region" description="Acidic residues" evidence="1">
    <location>
        <begin position="27"/>
        <end position="38"/>
    </location>
</feature>
<feature type="non-terminal residue" evidence="2">
    <location>
        <position position="1"/>
    </location>
</feature>
<dbReference type="Proteomes" id="UP001432027">
    <property type="component" value="Unassembled WGS sequence"/>
</dbReference>
<sequence length="215" mass="22222">GGEEVELLLRGEHHLGGVEHSEVSGTVDDDTLDGDEESSVQSDGSVGLGDLDQTISETLELTVVGLSDVSGQTGTGEVKRIDEAERGGTGGSSGCEVSSQELPEILLLVKTLKEDLLVRVLEGEVQGLGREVTDDVSEISTPEGGESLLLGDSHEHIDDTLVTLVSGKNGSKITNLEKELDTLDGGDSGLGDGGGRSSGSQIKEELPGIETLGFL</sequence>